<dbReference type="PRINTS" id="PR00702">
    <property type="entry name" value="ACRIFLAVINRP"/>
</dbReference>
<feature type="transmembrane region" description="Helical" evidence="9">
    <location>
        <begin position="470"/>
        <end position="497"/>
    </location>
</feature>
<feature type="transmembrane region" description="Helical" evidence="9">
    <location>
        <begin position="920"/>
        <end position="943"/>
    </location>
</feature>
<dbReference type="NCBIfam" id="TIGR00915">
    <property type="entry name" value="2A0602"/>
    <property type="match status" value="1"/>
</dbReference>
<dbReference type="InterPro" id="IPR000731">
    <property type="entry name" value="SSD"/>
</dbReference>
<comment type="subcellular location">
    <subcellularLocation>
        <location evidence="1 9">Cell inner membrane</location>
        <topology evidence="1 9">Multi-pass membrane protein</topology>
    </subcellularLocation>
</comment>
<evidence type="ECO:0000313" key="12">
    <source>
        <dbReference type="Proteomes" id="UP000067461"/>
    </source>
</evidence>
<feature type="transmembrane region" description="Helical" evidence="9">
    <location>
        <begin position="964"/>
        <end position="985"/>
    </location>
</feature>
<comment type="similarity">
    <text evidence="2 9">Belongs to the resistance-nodulation-cell division (RND) (TC 2.A.6) family.</text>
</comment>
<evidence type="ECO:0000256" key="2">
    <source>
        <dbReference type="ARBA" id="ARBA00010942"/>
    </source>
</evidence>
<dbReference type="HOGENOM" id="CLU_002755_0_1_4"/>
<dbReference type="EMBL" id="AP014568">
    <property type="protein sequence ID" value="BAO81708.1"/>
    <property type="molecule type" value="Genomic_DNA"/>
</dbReference>
<dbReference type="Gene3D" id="3.30.70.1320">
    <property type="entry name" value="Multidrug efflux transporter AcrB pore domain like"/>
    <property type="match status" value="1"/>
</dbReference>
<dbReference type="KEGG" id="cbaa:SRAA_1854"/>
<evidence type="ECO:0000256" key="4">
    <source>
        <dbReference type="ARBA" id="ARBA00022475"/>
    </source>
</evidence>
<dbReference type="SUPFAM" id="SSF82866">
    <property type="entry name" value="Multidrug efflux transporter AcrB transmembrane domain"/>
    <property type="match status" value="2"/>
</dbReference>
<keyword evidence="5 9" id="KW-0997">Cell inner membrane</keyword>
<evidence type="ECO:0000313" key="11">
    <source>
        <dbReference type="EMBL" id="BAO81708.1"/>
    </source>
</evidence>
<feature type="domain" description="SSD" evidence="10">
    <location>
        <begin position="383"/>
        <end position="495"/>
    </location>
</feature>
<dbReference type="Gene3D" id="3.30.70.1430">
    <property type="entry name" value="Multidrug efflux transporter AcrB pore domain"/>
    <property type="match status" value="2"/>
</dbReference>
<comment type="caution">
    <text evidence="9">Lacks conserved residue(s) required for the propagation of feature annotation.</text>
</comment>
<proteinExistence type="inferred from homology"/>
<evidence type="ECO:0000256" key="5">
    <source>
        <dbReference type="ARBA" id="ARBA00022519"/>
    </source>
</evidence>
<evidence type="ECO:0000259" key="10">
    <source>
        <dbReference type="PROSITE" id="PS50156"/>
    </source>
</evidence>
<dbReference type="FunFam" id="1.20.1640.10:FF:000001">
    <property type="entry name" value="Efflux pump membrane transporter"/>
    <property type="match status" value="1"/>
</dbReference>
<dbReference type="FunFam" id="3.30.70.1430:FF:000001">
    <property type="entry name" value="Efflux pump membrane transporter"/>
    <property type="match status" value="1"/>
</dbReference>
<dbReference type="SUPFAM" id="SSF82693">
    <property type="entry name" value="Multidrug efflux transporter AcrB pore domain, PN1, PN2, PC1 and PC2 subdomains"/>
    <property type="match status" value="3"/>
</dbReference>
<evidence type="ECO:0000256" key="8">
    <source>
        <dbReference type="ARBA" id="ARBA00023136"/>
    </source>
</evidence>
<evidence type="ECO:0000256" key="7">
    <source>
        <dbReference type="ARBA" id="ARBA00022989"/>
    </source>
</evidence>
<dbReference type="GO" id="GO:0042910">
    <property type="term" value="F:xenobiotic transmembrane transporter activity"/>
    <property type="evidence" value="ECO:0007669"/>
    <property type="project" value="TreeGrafter"/>
</dbReference>
<feature type="transmembrane region" description="Helical" evidence="9">
    <location>
        <begin position="392"/>
        <end position="413"/>
    </location>
</feature>
<dbReference type="Gene3D" id="1.20.1640.10">
    <property type="entry name" value="Multidrug efflux transporter AcrB transmembrane domain"/>
    <property type="match status" value="2"/>
</dbReference>
<evidence type="ECO:0000256" key="6">
    <source>
        <dbReference type="ARBA" id="ARBA00022692"/>
    </source>
</evidence>
<feature type="transmembrane region" description="Helical" evidence="9">
    <location>
        <begin position="366"/>
        <end position="386"/>
    </location>
</feature>
<dbReference type="Proteomes" id="UP000067461">
    <property type="component" value="Chromosome"/>
</dbReference>
<dbReference type="RefSeq" id="WP_045532317.1">
    <property type="nucleotide sequence ID" value="NZ_AP014568.1"/>
</dbReference>
<keyword evidence="12" id="KW-1185">Reference proteome</keyword>
<dbReference type="GO" id="GO:0009636">
    <property type="term" value="P:response to toxic substance"/>
    <property type="evidence" value="ECO:0007669"/>
    <property type="project" value="UniProtKB-ARBA"/>
</dbReference>
<dbReference type="InterPro" id="IPR001036">
    <property type="entry name" value="Acrflvin-R"/>
</dbReference>
<evidence type="ECO:0000256" key="3">
    <source>
        <dbReference type="ARBA" id="ARBA00022448"/>
    </source>
</evidence>
<dbReference type="SUPFAM" id="SSF82714">
    <property type="entry name" value="Multidrug efflux transporter AcrB TolC docking domain, DN and DC subdomains"/>
    <property type="match status" value="2"/>
</dbReference>
<dbReference type="PROSITE" id="PS50156">
    <property type="entry name" value="SSD"/>
    <property type="match status" value="1"/>
</dbReference>
<protein>
    <recommendedName>
        <fullName evidence="9">Efflux pump membrane transporter</fullName>
    </recommendedName>
</protein>
<dbReference type="GO" id="GO:0015562">
    <property type="term" value="F:efflux transmembrane transporter activity"/>
    <property type="evidence" value="ECO:0007669"/>
    <property type="project" value="InterPro"/>
</dbReference>
<gene>
    <name evidence="11" type="ORF">SRAA_1854</name>
</gene>
<feature type="transmembrane region" description="Helical" evidence="9">
    <location>
        <begin position="868"/>
        <end position="887"/>
    </location>
</feature>
<keyword evidence="8 9" id="KW-0472">Membrane</keyword>
<feature type="transmembrane region" description="Helical" evidence="9">
    <location>
        <begin position="438"/>
        <end position="458"/>
    </location>
</feature>
<dbReference type="InterPro" id="IPR004764">
    <property type="entry name" value="MdtF-like"/>
</dbReference>
<organism evidence="11 12">
    <name type="scientific">Serpentinimonas raichei</name>
    <dbReference type="NCBI Taxonomy" id="1458425"/>
    <lineage>
        <taxon>Bacteria</taxon>
        <taxon>Pseudomonadati</taxon>
        <taxon>Pseudomonadota</taxon>
        <taxon>Betaproteobacteria</taxon>
        <taxon>Burkholderiales</taxon>
        <taxon>Comamonadaceae</taxon>
        <taxon>Serpentinimonas</taxon>
    </lineage>
</organism>
<name>A0A060NQA4_9BURK</name>
<dbReference type="Pfam" id="PF00873">
    <property type="entry name" value="ACR_tran"/>
    <property type="match status" value="1"/>
</dbReference>
<keyword evidence="4" id="KW-1003">Cell membrane</keyword>
<dbReference type="OrthoDB" id="9176627at2"/>
<dbReference type="GO" id="GO:0005886">
    <property type="term" value="C:plasma membrane"/>
    <property type="evidence" value="ECO:0007669"/>
    <property type="project" value="UniProtKB-SubCell"/>
</dbReference>
<keyword evidence="7 9" id="KW-1133">Transmembrane helix</keyword>
<dbReference type="Gene3D" id="3.30.2090.10">
    <property type="entry name" value="Multidrug efflux transporter AcrB TolC docking domain, DN and DC subdomains"/>
    <property type="match status" value="2"/>
</dbReference>
<dbReference type="Gene3D" id="3.30.70.1440">
    <property type="entry name" value="Multidrug efflux transporter AcrB pore domain"/>
    <property type="match status" value="1"/>
</dbReference>
<evidence type="ECO:0000256" key="9">
    <source>
        <dbReference type="RuleBase" id="RU364070"/>
    </source>
</evidence>
<reference evidence="11 12" key="1">
    <citation type="journal article" date="2014" name="Nat. Commun.">
        <title>Physiological and genomic features of highly alkaliphilic hydrogen-utilizing Betaproteobacteria from a continental serpentinizing site.</title>
        <authorList>
            <person name="Suzuki S."/>
            <person name="Kuenen J.G."/>
            <person name="Schipper K."/>
            <person name="van der Velde S."/>
            <person name="Ishii S."/>
            <person name="Wu A."/>
            <person name="Sorokin D.Y."/>
            <person name="Tenney A."/>
            <person name="Meng X.Y."/>
            <person name="Morrill P.L."/>
            <person name="Kamagata Y."/>
            <person name="Muyzer G."/>
            <person name="Nealson K.H."/>
        </authorList>
    </citation>
    <scope>NUCLEOTIDE SEQUENCE [LARGE SCALE GENOMIC DNA]</scope>
    <source>
        <strain evidence="11 12">A1</strain>
    </source>
</reference>
<feature type="transmembrane region" description="Helical" evidence="9">
    <location>
        <begin position="340"/>
        <end position="359"/>
    </location>
</feature>
<evidence type="ECO:0000256" key="1">
    <source>
        <dbReference type="ARBA" id="ARBA00004429"/>
    </source>
</evidence>
<dbReference type="STRING" id="1458425.SRAA_1854"/>
<dbReference type="InterPro" id="IPR027463">
    <property type="entry name" value="AcrB_DN_DC_subdom"/>
</dbReference>
<keyword evidence="6 9" id="KW-0812">Transmembrane</keyword>
<feature type="transmembrane region" description="Helical" evidence="9">
    <location>
        <begin position="997"/>
        <end position="1023"/>
    </location>
</feature>
<dbReference type="PANTHER" id="PTHR32063">
    <property type="match status" value="1"/>
</dbReference>
<dbReference type="PANTHER" id="PTHR32063:SF10">
    <property type="entry name" value="EFFLUX PUMP MEMBRANE TRANSPORTER"/>
    <property type="match status" value="1"/>
</dbReference>
<accession>A0A060NQA4</accession>
<keyword evidence="3 9" id="KW-0813">Transport</keyword>
<dbReference type="NCBIfam" id="NF000282">
    <property type="entry name" value="RND_permease_1"/>
    <property type="match status" value="1"/>
</dbReference>
<feature type="transmembrane region" description="Helical" evidence="9">
    <location>
        <begin position="540"/>
        <end position="557"/>
    </location>
</feature>
<feature type="transmembrane region" description="Helical" evidence="9">
    <location>
        <begin position="894"/>
        <end position="914"/>
    </location>
</feature>
<dbReference type="AlphaFoldDB" id="A0A060NQA4"/>
<sequence>MSRFFIDRPIFAWVIALFIAATGALSLTQLPIQQYPAVAPPAIQIATAFPGASAQTLEDSVLAIIEREMHGSPGLMYMESVAQADGSGSLTLSFEQGSDVRMAQVDVQNRLNRALPRLPASVVQQGVRVEEVNNNFLLFMMLSSSDAQPDLYALGDQAARTVVPALQRVPGVGRVLLFGSEQALRVWFDPVRLQSLGLSSADVLSAIRSQNLQVAAGEIGALPSVAGQSMVATVRVDGQLSSVAAFENLLLRANPDGSTVRLRDVARVELGGQLYATSARLNGQPALGIGIQLAADGNALATAQAVRAELARLEPHLGAGIQWTIPYDTSRFVALSVQQVVLTLALALLLVVAVIFLFLQSWRYTLIPAIVVPITLLGAMTGLLALGYSINVLTLFAMVLVIGIVVDDSIVVVENVERLMREEGLAARQAAIKAMRQISGAIIGTTAVLLSVFVPLAFFDGAMGNILRQFAVVLALSVSLSTFLALTLAPALCTLVLKQALPQHGAQRGFFGAFNRRFDAGTQRYLVALGWILRRPGRTMLVYALLIALALLAYQRLPASFLPNEDQGSLLVNVQLPPGASKERTQAVMQQVEQFMLAQPEVESMVGVLGFSFSGQGQNAALAFVTLTDWSERSAPESSAQALAGRAFMALSGVRDAVIFPLSPPPIPELGSASGFAFRLQDRSGQGHDALLAARNQLLGLAAQSPVLAQVFPDGLEPAPQLQVDIDRERAAALGVGFEQIGQTLGLALGSAYVNDFPNQGRLQRVIIMADAPARMTPDDVLRLTVPNRLGQAVPLSSFASTRWVQGPTQTVRYNGFPAMRINGQAAEGMSSGAAMAEMARLAQQLPSGFGFEWTGQSLEEERAGAQFLVVLGFVLLAVYLCLAALYGSWKLPLAVLLVVPLGVIGLLLALLWRGFEADIYFQIAMVTIVGLSAKNAILIVEFAKTLQTQGRSAMEAALVAARLRLRAIVMVSTAFIAGVTPLMLASGAGALSQQVIGTALFGGMVSAVVLGVLLVPLFYVLVRTLGEPRAGASNRATSLGAGHE</sequence>